<dbReference type="InterPro" id="IPR036163">
    <property type="entry name" value="HMA_dom_sf"/>
</dbReference>
<feature type="domain" description="HMA" evidence="2">
    <location>
        <begin position="24"/>
        <end position="90"/>
    </location>
</feature>
<organism evidence="3 4">
    <name type="scientific">Carboxylicivirga mesophila</name>
    <dbReference type="NCBI Taxonomy" id="1166478"/>
    <lineage>
        <taxon>Bacteria</taxon>
        <taxon>Pseudomonadati</taxon>
        <taxon>Bacteroidota</taxon>
        <taxon>Bacteroidia</taxon>
        <taxon>Marinilabiliales</taxon>
        <taxon>Marinilabiliaceae</taxon>
        <taxon>Carboxylicivirga</taxon>
    </lineage>
</organism>
<dbReference type="Pfam" id="PF00403">
    <property type="entry name" value="HMA"/>
    <property type="match status" value="1"/>
</dbReference>
<feature type="chain" id="PRO_5045364149" evidence="1">
    <location>
        <begin position="23"/>
        <end position="123"/>
    </location>
</feature>
<evidence type="ECO:0000313" key="4">
    <source>
        <dbReference type="Proteomes" id="UP000721861"/>
    </source>
</evidence>
<name>A0ABS5KCI9_9BACT</name>
<dbReference type="RefSeq" id="WP_212229418.1">
    <property type="nucleotide sequence ID" value="NZ_JAGUCN010000017.1"/>
</dbReference>
<accession>A0ABS5KCI9</accession>
<dbReference type="SUPFAM" id="SSF55008">
    <property type="entry name" value="HMA, heavy metal-associated domain"/>
    <property type="match status" value="1"/>
</dbReference>
<dbReference type="EMBL" id="JAGUCN010000017">
    <property type="protein sequence ID" value="MBS2212651.1"/>
    <property type="molecule type" value="Genomic_DNA"/>
</dbReference>
<evidence type="ECO:0000313" key="3">
    <source>
        <dbReference type="EMBL" id="MBS2212651.1"/>
    </source>
</evidence>
<reference evidence="3 4" key="1">
    <citation type="journal article" date="2014" name="Int. J. Syst. Evol. Microbiol.">
        <title>Carboxylicivirga gen. nov. in the family Marinilabiliaceae with two novel species, Carboxylicivirga mesophila sp. nov. and Carboxylicivirga taeanensis sp. nov., and reclassification of Cytophaga fermentans as Saccharicrinis fermentans gen. nov., comb. nov.</title>
        <authorList>
            <person name="Yang S.H."/>
            <person name="Seo H.S."/>
            <person name="Woo J.H."/>
            <person name="Oh H.M."/>
            <person name="Jang H."/>
            <person name="Lee J.H."/>
            <person name="Kim S.J."/>
            <person name="Kwon K.K."/>
        </authorList>
    </citation>
    <scope>NUCLEOTIDE SEQUENCE [LARGE SCALE GENOMIC DNA]</scope>
    <source>
        <strain evidence="3 4">JCM 18290</strain>
    </source>
</reference>
<dbReference type="InterPro" id="IPR006121">
    <property type="entry name" value="HMA_dom"/>
</dbReference>
<protein>
    <submittedName>
        <fullName evidence="3">Heavy-metal-associated domain-containing protein</fullName>
    </submittedName>
</protein>
<keyword evidence="1" id="KW-0732">Signal</keyword>
<comment type="caution">
    <text evidence="3">The sequence shown here is derived from an EMBL/GenBank/DDBJ whole genome shotgun (WGS) entry which is preliminary data.</text>
</comment>
<dbReference type="Gene3D" id="3.30.70.100">
    <property type="match status" value="1"/>
</dbReference>
<gene>
    <name evidence="3" type="ORF">KEM09_14630</name>
</gene>
<feature type="signal peptide" evidence="1">
    <location>
        <begin position="1"/>
        <end position="22"/>
    </location>
</feature>
<evidence type="ECO:0000259" key="2">
    <source>
        <dbReference type="PROSITE" id="PS50846"/>
    </source>
</evidence>
<dbReference type="PROSITE" id="PS50846">
    <property type="entry name" value="HMA_2"/>
    <property type="match status" value="1"/>
</dbReference>
<sequence>MKGKVIVLVALISMLSAVKVLAHNETKEFKVYGKCGMCEKRIESAAQSIKGVVAADWDKKTKQIKVVYDPHLIDIKLVHKAIAGAGHDTDMIRAKDEDYKKLPGCCKYDRAPLKKNEHSGHSH</sequence>
<dbReference type="Proteomes" id="UP000721861">
    <property type="component" value="Unassembled WGS sequence"/>
</dbReference>
<evidence type="ECO:0000256" key="1">
    <source>
        <dbReference type="SAM" id="SignalP"/>
    </source>
</evidence>
<dbReference type="CDD" id="cd00371">
    <property type="entry name" value="HMA"/>
    <property type="match status" value="1"/>
</dbReference>
<keyword evidence="4" id="KW-1185">Reference proteome</keyword>
<proteinExistence type="predicted"/>